<dbReference type="EMBL" id="BQNB010013713">
    <property type="protein sequence ID" value="GJT19387.1"/>
    <property type="molecule type" value="Genomic_DNA"/>
</dbReference>
<comment type="caution">
    <text evidence="1">The sequence shown here is derived from an EMBL/GenBank/DDBJ whole genome shotgun (WGS) entry which is preliminary data.</text>
</comment>
<evidence type="ECO:0000313" key="1">
    <source>
        <dbReference type="EMBL" id="GJT19387.1"/>
    </source>
</evidence>
<name>A0ABQ5BZE8_9ASTR</name>
<keyword evidence="2" id="KW-1185">Reference proteome</keyword>
<proteinExistence type="predicted"/>
<reference evidence="1" key="1">
    <citation type="journal article" date="2022" name="Int. J. Mol. Sci.">
        <title>Draft Genome of Tanacetum Coccineum: Genomic Comparison of Closely Related Tanacetum-Family Plants.</title>
        <authorList>
            <person name="Yamashiro T."/>
            <person name="Shiraishi A."/>
            <person name="Nakayama K."/>
            <person name="Satake H."/>
        </authorList>
    </citation>
    <scope>NUCLEOTIDE SEQUENCE</scope>
</reference>
<reference evidence="1" key="2">
    <citation type="submission" date="2022-01" db="EMBL/GenBank/DDBJ databases">
        <authorList>
            <person name="Yamashiro T."/>
            <person name="Shiraishi A."/>
            <person name="Satake H."/>
            <person name="Nakayama K."/>
        </authorList>
    </citation>
    <scope>NUCLEOTIDE SEQUENCE</scope>
</reference>
<sequence length="78" mass="8709">MSIESSTRNECSSSSVIIVSGDAKRLPEDTPIPLLLSFTRRKHVRLLPSSRLLPSWSLVLLLMSKTSRGLRSLNTDWA</sequence>
<protein>
    <submittedName>
        <fullName evidence="1">Uncharacterized protein</fullName>
    </submittedName>
</protein>
<organism evidence="1 2">
    <name type="scientific">Tanacetum coccineum</name>
    <dbReference type="NCBI Taxonomy" id="301880"/>
    <lineage>
        <taxon>Eukaryota</taxon>
        <taxon>Viridiplantae</taxon>
        <taxon>Streptophyta</taxon>
        <taxon>Embryophyta</taxon>
        <taxon>Tracheophyta</taxon>
        <taxon>Spermatophyta</taxon>
        <taxon>Magnoliopsida</taxon>
        <taxon>eudicotyledons</taxon>
        <taxon>Gunneridae</taxon>
        <taxon>Pentapetalae</taxon>
        <taxon>asterids</taxon>
        <taxon>campanulids</taxon>
        <taxon>Asterales</taxon>
        <taxon>Asteraceae</taxon>
        <taxon>Asteroideae</taxon>
        <taxon>Anthemideae</taxon>
        <taxon>Anthemidinae</taxon>
        <taxon>Tanacetum</taxon>
    </lineage>
</organism>
<dbReference type="Proteomes" id="UP001151760">
    <property type="component" value="Unassembled WGS sequence"/>
</dbReference>
<evidence type="ECO:0000313" key="2">
    <source>
        <dbReference type="Proteomes" id="UP001151760"/>
    </source>
</evidence>
<gene>
    <name evidence="1" type="ORF">Tco_0878093</name>
</gene>
<accession>A0ABQ5BZE8</accession>